<gene>
    <name evidence="2" type="ORF">V6N12_060238</name>
</gene>
<keyword evidence="1" id="KW-0812">Transmembrane</keyword>
<evidence type="ECO:0000313" key="3">
    <source>
        <dbReference type="Proteomes" id="UP001472677"/>
    </source>
</evidence>
<accession>A0ABR2D3U9</accession>
<comment type="caution">
    <text evidence="2">The sequence shown here is derived from an EMBL/GenBank/DDBJ whole genome shotgun (WGS) entry which is preliminary data.</text>
</comment>
<keyword evidence="3" id="KW-1185">Reference proteome</keyword>
<organism evidence="2 3">
    <name type="scientific">Hibiscus sabdariffa</name>
    <name type="common">roselle</name>
    <dbReference type="NCBI Taxonomy" id="183260"/>
    <lineage>
        <taxon>Eukaryota</taxon>
        <taxon>Viridiplantae</taxon>
        <taxon>Streptophyta</taxon>
        <taxon>Embryophyta</taxon>
        <taxon>Tracheophyta</taxon>
        <taxon>Spermatophyta</taxon>
        <taxon>Magnoliopsida</taxon>
        <taxon>eudicotyledons</taxon>
        <taxon>Gunneridae</taxon>
        <taxon>Pentapetalae</taxon>
        <taxon>rosids</taxon>
        <taxon>malvids</taxon>
        <taxon>Malvales</taxon>
        <taxon>Malvaceae</taxon>
        <taxon>Malvoideae</taxon>
        <taxon>Hibiscus</taxon>
    </lineage>
</organism>
<reference evidence="2 3" key="1">
    <citation type="journal article" date="2024" name="G3 (Bethesda)">
        <title>Genome assembly of Hibiscus sabdariffa L. provides insights into metabolisms of medicinal natural products.</title>
        <authorList>
            <person name="Kim T."/>
        </authorList>
    </citation>
    <scope>NUCLEOTIDE SEQUENCE [LARGE SCALE GENOMIC DNA]</scope>
    <source>
        <strain evidence="2">TK-2024</strain>
        <tissue evidence="2">Old leaves</tissue>
    </source>
</reference>
<sequence>MAYGATVLSLHGMGVWVKLKQLSKSIFPRPITVMIGAFFVLLCFSWAFDIVLSRIGIKQGGKAIHGHGAQLAVVRLKHLISVLYKQSQLHPVEIGTIIFEEISAYITNMGKESYNK</sequence>
<proteinExistence type="predicted"/>
<evidence type="ECO:0000313" key="2">
    <source>
        <dbReference type="EMBL" id="KAK8529457.1"/>
    </source>
</evidence>
<evidence type="ECO:0000256" key="1">
    <source>
        <dbReference type="SAM" id="Phobius"/>
    </source>
</evidence>
<dbReference type="Proteomes" id="UP001472677">
    <property type="component" value="Unassembled WGS sequence"/>
</dbReference>
<keyword evidence="1" id="KW-0472">Membrane</keyword>
<protein>
    <submittedName>
        <fullName evidence="2">Uncharacterized protein</fullName>
    </submittedName>
</protein>
<feature type="transmembrane region" description="Helical" evidence="1">
    <location>
        <begin position="31"/>
        <end position="52"/>
    </location>
</feature>
<keyword evidence="1" id="KW-1133">Transmembrane helix</keyword>
<dbReference type="EMBL" id="JBBPBM010000036">
    <property type="protein sequence ID" value="KAK8529457.1"/>
    <property type="molecule type" value="Genomic_DNA"/>
</dbReference>
<name>A0ABR2D3U9_9ROSI</name>